<evidence type="ECO:0000313" key="2">
    <source>
        <dbReference type="EMBL" id="PIP58392.1"/>
    </source>
</evidence>
<comment type="caution">
    <text evidence="2">The sequence shown here is derived from an EMBL/GenBank/DDBJ whole genome shotgun (WGS) entry which is preliminary data.</text>
</comment>
<gene>
    <name evidence="2" type="ORF">COX02_00500</name>
</gene>
<evidence type="ECO:0000256" key="1">
    <source>
        <dbReference type="SAM" id="MobiDB-lite"/>
    </source>
</evidence>
<sequence>SVGVSVLGPDGQPLTNSTEAVDADATRFLALLQSVKNIDKTINEQFIKDPYYTILKDYTVPIPVRPLSRANPFLNIGLGGAYTPSTGGAGTGGININISTTTTNSSAGTPADNNEGSSGLSPSAQEDLLRALQQQ</sequence>
<dbReference type="Proteomes" id="UP000229334">
    <property type="component" value="Unassembled WGS sequence"/>
</dbReference>
<dbReference type="EMBL" id="PCSX01000010">
    <property type="protein sequence ID" value="PIP58392.1"/>
    <property type="molecule type" value="Genomic_DNA"/>
</dbReference>
<feature type="non-terminal residue" evidence="2">
    <location>
        <position position="1"/>
    </location>
</feature>
<evidence type="ECO:0000313" key="3">
    <source>
        <dbReference type="Proteomes" id="UP000229334"/>
    </source>
</evidence>
<feature type="compositionally biased region" description="Low complexity" evidence="1">
    <location>
        <begin position="94"/>
        <end position="111"/>
    </location>
</feature>
<organism evidence="2 3">
    <name type="scientific">Candidatus Vogelbacteria bacterium CG22_combo_CG10-13_8_21_14_all_37_9</name>
    <dbReference type="NCBI Taxonomy" id="1975046"/>
    <lineage>
        <taxon>Bacteria</taxon>
        <taxon>Candidatus Vogeliibacteriota</taxon>
    </lineage>
</organism>
<proteinExistence type="predicted"/>
<name>A0A2H0BL43_9BACT</name>
<reference evidence="2 3" key="1">
    <citation type="submission" date="2017-09" db="EMBL/GenBank/DDBJ databases">
        <title>Depth-based differentiation of microbial function through sediment-hosted aquifers and enrichment of novel symbionts in the deep terrestrial subsurface.</title>
        <authorList>
            <person name="Probst A.J."/>
            <person name="Ladd B."/>
            <person name="Jarett J.K."/>
            <person name="Geller-Mcgrath D.E."/>
            <person name="Sieber C.M."/>
            <person name="Emerson J.B."/>
            <person name="Anantharaman K."/>
            <person name="Thomas B.C."/>
            <person name="Malmstrom R."/>
            <person name="Stieglmeier M."/>
            <person name="Klingl A."/>
            <person name="Woyke T."/>
            <person name="Ryan C.M."/>
            <person name="Banfield J.F."/>
        </authorList>
    </citation>
    <scope>NUCLEOTIDE SEQUENCE [LARGE SCALE GENOMIC DNA]</scope>
    <source>
        <strain evidence="2">CG22_combo_CG10-13_8_21_14_all_37_9</strain>
    </source>
</reference>
<feature type="region of interest" description="Disordered" evidence="1">
    <location>
        <begin position="89"/>
        <end position="135"/>
    </location>
</feature>
<dbReference type="AlphaFoldDB" id="A0A2H0BL43"/>
<protein>
    <submittedName>
        <fullName evidence="2">Uncharacterized protein</fullName>
    </submittedName>
</protein>
<feature type="compositionally biased region" description="Polar residues" evidence="1">
    <location>
        <begin position="112"/>
        <end position="124"/>
    </location>
</feature>
<accession>A0A2H0BL43</accession>